<evidence type="ECO:0000259" key="10">
    <source>
        <dbReference type="PROSITE" id="PS50192"/>
    </source>
</evidence>
<dbReference type="InterPro" id="IPR000727">
    <property type="entry name" value="T_SNARE_dom"/>
</dbReference>
<dbReference type="InterPro" id="IPR038407">
    <property type="entry name" value="v-SNARE_N_sf"/>
</dbReference>
<evidence type="ECO:0000256" key="7">
    <source>
        <dbReference type="ARBA" id="ARBA00023136"/>
    </source>
</evidence>
<keyword evidence="2" id="KW-0813">Transport</keyword>
<keyword evidence="5 9" id="KW-1133">Transmembrane helix</keyword>
<dbReference type="PANTHER" id="PTHR21230">
    <property type="entry name" value="VESICLE TRANSPORT V-SNARE PROTEIN VTI1-RELATED"/>
    <property type="match status" value="1"/>
</dbReference>
<evidence type="ECO:0000256" key="6">
    <source>
        <dbReference type="ARBA" id="ARBA00023054"/>
    </source>
</evidence>
<keyword evidence="12" id="KW-1185">Reference proteome</keyword>
<dbReference type="EMBL" id="JADGIZ020000029">
    <property type="protein sequence ID" value="KAL2914892.1"/>
    <property type="molecule type" value="Genomic_DNA"/>
</dbReference>
<dbReference type="CDD" id="cd15861">
    <property type="entry name" value="SNARE_SNAP25N_23N_29N_SEC9N"/>
    <property type="match status" value="1"/>
</dbReference>
<evidence type="ECO:0000256" key="2">
    <source>
        <dbReference type="ARBA" id="ARBA00022448"/>
    </source>
</evidence>
<feature type="domain" description="T-SNARE coiled-coil homology" evidence="10">
    <location>
        <begin position="144"/>
        <end position="206"/>
    </location>
</feature>
<evidence type="ECO:0000256" key="8">
    <source>
        <dbReference type="SAM" id="Coils"/>
    </source>
</evidence>
<gene>
    <name evidence="11" type="ORF">HK105_205636</name>
</gene>
<accession>A0ABR4N5R8</accession>
<keyword evidence="4" id="KW-0653">Protein transport</keyword>
<sequence length="256" mass="29147">MSSDLEDFEEQITELITSIQGVLEREMPRLKGEERTQAWYACLRVGAHCANLGPIRRQKCLYLKNRLTRARQVHRSIVVEVRGLSGSTQTEWEAKARGYDERLGKLAQDIEWAETTNTAAGGGEPQRKKNMDEMTAIEMTKQALMIQDKTQESTARTQKVLDETINIGIAVNTELKDQGEKIRKIEEDVERVESNLRRADKQIRIFIRRMANDRIFILLILLMVVGVILAIVFTILKKKCPQAVQGSAFVFLVAES</sequence>
<dbReference type="Gene3D" id="1.20.58.400">
    <property type="entry name" value="t-snare proteins"/>
    <property type="match status" value="1"/>
</dbReference>
<keyword evidence="7 9" id="KW-0472">Membrane</keyword>
<feature type="coiled-coil region" evidence="8">
    <location>
        <begin position="175"/>
        <end position="209"/>
    </location>
</feature>
<organism evidence="11 12">
    <name type="scientific">Polyrhizophydium stewartii</name>
    <dbReference type="NCBI Taxonomy" id="2732419"/>
    <lineage>
        <taxon>Eukaryota</taxon>
        <taxon>Fungi</taxon>
        <taxon>Fungi incertae sedis</taxon>
        <taxon>Chytridiomycota</taxon>
        <taxon>Chytridiomycota incertae sedis</taxon>
        <taxon>Chytridiomycetes</taxon>
        <taxon>Rhizophydiales</taxon>
        <taxon>Rhizophydiales incertae sedis</taxon>
        <taxon>Polyrhizophydium</taxon>
    </lineage>
</organism>
<keyword evidence="6 8" id="KW-0175">Coiled coil</keyword>
<evidence type="ECO:0000256" key="1">
    <source>
        <dbReference type="ARBA" id="ARBA00004211"/>
    </source>
</evidence>
<feature type="transmembrane region" description="Helical" evidence="9">
    <location>
        <begin position="215"/>
        <end position="236"/>
    </location>
</feature>
<comment type="caution">
    <text evidence="11">The sequence shown here is derived from an EMBL/GenBank/DDBJ whole genome shotgun (WGS) entry which is preliminary data.</text>
</comment>
<dbReference type="Gene3D" id="1.20.5.110">
    <property type="match status" value="1"/>
</dbReference>
<comment type="subcellular location">
    <subcellularLocation>
        <location evidence="1">Membrane</location>
        <topology evidence="1">Single-pass type IV membrane protein</topology>
    </subcellularLocation>
</comment>
<proteinExistence type="predicted"/>
<dbReference type="PROSITE" id="PS50192">
    <property type="entry name" value="T_SNARE"/>
    <property type="match status" value="1"/>
</dbReference>
<evidence type="ECO:0000256" key="4">
    <source>
        <dbReference type="ARBA" id="ARBA00022927"/>
    </source>
</evidence>
<evidence type="ECO:0000256" key="5">
    <source>
        <dbReference type="ARBA" id="ARBA00022989"/>
    </source>
</evidence>
<evidence type="ECO:0000313" key="11">
    <source>
        <dbReference type="EMBL" id="KAL2914892.1"/>
    </source>
</evidence>
<evidence type="ECO:0000256" key="3">
    <source>
        <dbReference type="ARBA" id="ARBA00022692"/>
    </source>
</evidence>
<name>A0ABR4N5R8_9FUNG</name>
<dbReference type="SUPFAM" id="SSF58038">
    <property type="entry name" value="SNARE fusion complex"/>
    <property type="match status" value="1"/>
</dbReference>
<reference evidence="11 12" key="1">
    <citation type="submission" date="2023-09" db="EMBL/GenBank/DDBJ databases">
        <title>Pangenome analysis of Batrachochytrium dendrobatidis and related Chytrids.</title>
        <authorList>
            <person name="Yacoub M.N."/>
            <person name="Stajich J.E."/>
            <person name="James T.Y."/>
        </authorList>
    </citation>
    <scope>NUCLEOTIDE SEQUENCE [LARGE SCALE GENOMIC DNA]</scope>
    <source>
        <strain evidence="11 12">JEL0888</strain>
    </source>
</reference>
<dbReference type="PANTHER" id="PTHR21230:SF79">
    <property type="entry name" value="T-SNARE COILED-COIL HOMOLOGY DOMAIN-CONTAINING PROTEIN"/>
    <property type="match status" value="1"/>
</dbReference>
<evidence type="ECO:0000256" key="9">
    <source>
        <dbReference type="SAM" id="Phobius"/>
    </source>
</evidence>
<keyword evidence="3 9" id="KW-0812">Transmembrane</keyword>
<evidence type="ECO:0000313" key="12">
    <source>
        <dbReference type="Proteomes" id="UP001527925"/>
    </source>
</evidence>
<dbReference type="InterPro" id="IPR044766">
    <property type="entry name" value="NPSN/SNAP25-like_N_SNARE"/>
</dbReference>
<protein>
    <recommendedName>
        <fullName evidence="10">t-SNARE coiled-coil homology domain-containing protein</fullName>
    </recommendedName>
</protein>
<dbReference type="Proteomes" id="UP001527925">
    <property type="component" value="Unassembled WGS sequence"/>
</dbReference>